<gene>
    <name evidence="1" type="ORF">SAMN06265379_10724</name>
</gene>
<evidence type="ECO:0000313" key="2">
    <source>
        <dbReference type="Proteomes" id="UP000319040"/>
    </source>
</evidence>
<keyword evidence="2" id="KW-1185">Reference proteome</keyword>
<dbReference type="AlphaFoldDB" id="A0A521DXX4"/>
<proteinExistence type="predicted"/>
<organism evidence="1 2">
    <name type="scientific">Saccharicrinis carchari</name>
    <dbReference type="NCBI Taxonomy" id="1168039"/>
    <lineage>
        <taxon>Bacteria</taxon>
        <taxon>Pseudomonadati</taxon>
        <taxon>Bacteroidota</taxon>
        <taxon>Bacteroidia</taxon>
        <taxon>Marinilabiliales</taxon>
        <taxon>Marinilabiliaceae</taxon>
        <taxon>Saccharicrinis</taxon>
    </lineage>
</organism>
<dbReference type="OrthoDB" id="1123389at2"/>
<protein>
    <submittedName>
        <fullName evidence="1">Uncharacterized protein</fullName>
    </submittedName>
</protein>
<accession>A0A521DXX4</accession>
<dbReference type="Proteomes" id="UP000319040">
    <property type="component" value="Unassembled WGS sequence"/>
</dbReference>
<sequence length="169" mass="19492">MEKELELLYSRLRKVEERNFDLHSWKQGTIAVLDSILGPGNMKTKLIEEVDFHNSSWSLRDTTGDVDSIKKTCADVLQTIIMEIETFGLAEKDISEKKKERNKEHSIIEEAIRKELSQSQLDELIELIKNKEVTFVDVVDKLKRYGYEVAPRILASLLLLPEFKNSVGK</sequence>
<dbReference type="RefSeq" id="WP_142533916.1">
    <property type="nucleotide sequence ID" value="NZ_FXTB01000007.1"/>
</dbReference>
<dbReference type="EMBL" id="FXTB01000007">
    <property type="protein sequence ID" value="SMO76567.1"/>
    <property type="molecule type" value="Genomic_DNA"/>
</dbReference>
<evidence type="ECO:0000313" key="1">
    <source>
        <dbReference type="EMBL" id="SMO76567.1"/>
    </source>
</evidence>
<reference evidence="1 2" key="1">
    <citation type="submission" date="2017-05" db="EMBL/GenBank/DDBJ databases">
        <authorList>
            <person name="Varghese N."/>
            <person name="Submissions S."/>
        </authorList>
    </citation>
    <scope>NUCLEOTIDE SEQUENCE [LARGE SCALE GENOMIC DNA]</scope>
    <source>
        <strain evidence="1 2">DSM 27040</strain>
    </source>
</reference>
<name>A0A521DXX4_SACCC</name>